<comment type="caution">
    <text evidence="7">Lacks conserved residue(s) required for the propagation of feature annotation.</text>
</comment>
<evidence type="ECO:0000256" key="9">
    <source>
        <dbReference type="SAM" id="SignalP"/>
    </source>
</evidence>
<dbReference type="PROSITE" id="PS00022">
    <property type="entry name" value="EGF_1"/>
    <property type="match status" value="1"/>
</dbReference>
<feature type="signal peptide" evidence="9">
    <location>
        <begin position="1"/>
        <end position="20"/>
    </location>
</feature>
<dbReference type="InterPro" id="IPR049883">
    <property type="entry name" value="NOTCH1_EGF-like"/>
</dbReference>
<dbReference type="PROSITE" id="PS01187">
    <property type="entry name" value="EGF_CA"/>
    <property type="match status" value="2"/>
</dbReference>
<dbReference type="SMART" id="SM00181">
    <property type="entry name" value="EGF"/>
    <property type="match status" value="4"/>
</dbReference>
<dbReference type="AlphaFoldDB" id="A0A3B3SQP8"/>
<keyword evidence="6" id="KW-1015">Disulfide bond</keyword>
<dbReference type="Pfam" id="PF07645">
    <property type="entry name" value="EGF_CA"/>
    <property type="match status" value="2"/>
</dbReference>
<feature type="region of interest" description="Disordered" evidence="8">
    <location>
        <begin position="347"/>
        <end position="388"/>
    </location>
</feature>
<evidence type="ECO:0000313" key="12">
    <source>
        <dbReference type="Ensembl" id="ENSPKIP00000032673.1"/>
    </source>
</evidence>
<dbReference type="InterPro" id="IPR001881">
    <property type="entry name" value="EGF-like_Ca-bd_dom"/>
</dbReference>
<evidence type="ECO:0000256" key="3">
    <source>
        <dbReference type="ARBA" id="ARBA00022729"/>
    </source>
</evidence>
<reference evidence="12" key="1">
    <citation type="submission" date="2025-08" db="UniProtKB">
        <authorList>
            <consortium name="Ensembl"/>
        </authorList>
    </citation>
    <scope>IDENTIFICATION</scope>
</reference>
<dbReference type="InterPro" id="IPR000998">
    <property type="entry name" value="MAM_dom"/>
</dbReference>
<feature type="region of interest" description="Disordered" evidence="8">
    <location>
        <begin position="245"/>
        <end position="308"/>
    </location>
</feature>
<dbReference type="PROSITE" id="PS00010">
    <property type="entry name" value="ASX_HYDROXYL"/>
    <property type="match status" value="2"/>
</dbReference>
<dbReference type="Proteomes" id="UP000261540">
    <property type="component" value="Unplaced"/>
</dbReference>
<dbReference type="PANTHER" id="PTHR24050">
    <property type="entry name" value="PA14 DOMAIN-CONTAINING PROTEIN"/>
    <property type="match status" value="1"/>
</dbReference>
<evidence type="ECO:0000256" key="6">
    <source>
        <dbReference type="ARBA" id="ARBA00023157"/>
    </source>
</evidence>
<dbReference type="GO" id="GO:0007155">
    <property type="term" value="P:cell adhesion"/>
    <property type="evidence" value="ECO:0007669"/>
    <property type="project" value="UniProtKB-KW"/>
</dbReference>
<evidence type="ECO:0000256" key="5">
    <source>
        <dbReference type="ARBA" id="ARBA00022889"/>
    </source>
</evidence>
<feature type="domain" description="MAM" evidence="11">
    <location>
        <begin position="419"/>
        <end position="563"/>
    </location>
</feature>
<dbReference type="GO" id="GO:0005576">
    <property type="term" value="C:extracellular region"/>
    <property type="evidence" value="ECO:0007669"/>
    <property type="project" value="UniProtKB-SubCell"/>
</dbReference>
<dbReference type="InterPro" id="IPR018097">
    <property type="entry name" value="EGF_Ca-bd_CS"/>
</dbReference>
<dbReference type="FunFam" id="2.10.25.10:FF:000187">
    <property type="entry name" value="nephronectin isoform X1"/>
    <property type="match status" value="1"/>
</dbReference>
<keyword evidence="3 9" id="KW-0732">Signal</keyword>
<evidence type="ECO:0000259" key="10">
    <source>
        <dbReference type="PROSITE" id="PS50026"/>
    </source>
</evidence>
<dbReference type="Pfam" id="PF00629">
    <property type="entry name" value="MAM"/>
    <property type="match status" value="1"/>
</dbReference>
<dbReference type="PANTHER" id="PTHR24050:SF19">
    <property type="entry name" value="NEPHRONECTIN"/>
    <property type="match status" value="1"/>
</dbReference>
<feature type="domain" description="EGF-like" evidence="10">
    <location>
        <begin position="170"/>
        <end position="208"/>
    </location>
</feature>
<evidence type="ECO:0000256" key="4">
    <source>
        <dbReference type="ARBA" id="ARBA00022737"/>
    </source>
</evidence>
<dbReference type="STRING" id="1676925.ENSPKIP00000032673"/>
<dbReference type="Ensembl" id="ENSPKIT00000013545.1">
    <property type="protein sequence ID" value="ENSPKIP00000032673.1"/>
    <property type="gene ID" value="ENSPKIG00000012674.1"/>
</dbReference>
<dbReference type="GO" id="GO:0005509">
    <property type="term" value="F:calcium ion binding"/>
    <property type="evidence" value="ECO:0007669"/>
    <property type="project" value="InterPro"/>
</dbReference>
<name>A0A3B3SQP8_9TELE</name>
<dbReference type="PROSITE" id="PS50060">
    <property type="entry name" value="MAM_2"/>
    <property type="match status" value="1"/>
</dbReference>
<dbReference type="InterPro" id="IPR000152">
    <property type="entry name" value="EGF-type_Asp/Asn_hydroxyl_site"/>
</dbReference>
<sequence length="570" mass="63058">MQIWIKLMLLYSCCCFGASADFGGRWPRPMISSTGLCRYGARIDCCWGWTRRSWGQCQPLCRHGCKHGECVGPDQCRCHAGYAGKACNQDLNECGLKPRPCKHRCMNTVGSYKCYCADRYVMMSDGTCRNARSCAMANCQYGCEVLKGEVHCQCPSPGLRLGPDGRTCVDVDECSARPAVCPKLRRCVNTFGSFLCKCHVGFELHYVSGKLQCIATPKVIIMPTKRTSATMATVLPGGHVLVPLQPSSVSTPRPTAPPHTPTGLSSVLNQHLPAPKPEATTLENEIQEDNPQKIPQQEVPQKKIPQNEITQKEILQEEIAEEIHQKEIPQKEVTQKEITKKEIPQKEVTQKEIPQGEVTEKEIPQKEIVQKEIPQKQRGDVHIPRNHGQDSIADFDVELGNTAEVLHADSDPLQDAGLLSCSFDNGPCDWIRDGEGETRWETARDPAGGTFLTISATASRRAGREARLLLLLATPWNAGDSCLSFRHKLMGHRVGGLQLFTGMGEQTGRVLWSRTGGQGWRSTQVTLWGGGFESVTLKGERRRGQSGEIAIDDISLRTGPCTEDRRPQKL</sequence>
<dbReference type="GO" id="GO:0016020">
    <property type="term" value="C:membrane"/>
    <property type="evidence" value="ECO:0007669"/>
    <property type="project" value="InterPro"/>
</dbReference>
<dbReference type="GeneTree" id="ENSGT00930000150973"/>
<evidence type="ECO:0000256" key="1">
    <source>
        <dbReference type="ARBA" id="ARBA00009738"/>
    </source>
</evidence>
<evidence type="ECO:0000259" key="11">
    <source>
        <dbReference type="PROSITE" id="PS50060"/>
    </source>
</evidence>
<dbReference type="InterPro" id="IPR013320">
    <property type="entry name" value="ConA-like_dom_sf"/>
</dbReference>
<dbReference type="Gene3D" id="2.10.25.10">
    <property type="entry name" value="Laminin"/>
    <property type="match status" value="4"/>
</dbReference>
<feature type="chain" id="PRO_5017231816" evidence="9">
    <location>
        <begin position="21"/>
        <end position="570"/>
    </location>
</feature>
<feature type="compositionally biased region" description="Basic and acidic residues" evidence="8">
    <location>
        <begin position="358"/>
        <end position="383"/>
    </location>
</feature>
<keyword evidence="5" id="KW-0130">Cell adhesion</keyword>
<dbReference type="Gene3D" id="2.60.120.200">
    <property type="match status" value="1"/>
</dbReference>
<dbReference type="OrthoDB" id="10060424at2759"/>
<dbReference type="CDD" id="cd00054">
    <property type="entry name" value="EGF_CA"/>
    <property type="match status" value="2"/>
</dbReference>
<evidence type="ECO:0000256" key="2">
    <source>
        <dbReference type="ARBA" id="ARBA00022536"/>
    </source>
</evidence>
<evidence type="ECO:0000256" key="7">
    <source>
        <dbReference type="PROSITE-ProRule" id="PRU00076"/>
    </source>
</evidence>
<keyword evidence="2 7" id="KW-0245">EGF-like domain</keyword>
<evidence type="ECO:0000256" key="8">
    <source>
        <dbReference type="SAM" id="MobiDB-lite"/>
    </source>
</evidence>
<reference evidence="12" key="2">
    <citation type="submission" date="2025-09" db="UniProtKB">
        <authorList>
            <consortium name="Ensembl"/>
        </authorList>
    </citation>
    <scope>IDENTIFICATION</scope>
</reference>
<keyword evidence="13" id="KW-1185">Reference proteome</keyword>
<dbReference type="CDD" id="cd06263">
    <property type="entry name" value="MAM"/>
    <property type="match status" value="1"/>
</dbReference>
<dbReference type="PROSITE" id="PS01186">
    <property type="entry name" value="EGF_2"/>
    <property type="match status" value="1"/>
</dbReference>
<dbReference type="InterPro" id="IPR000742">
    <property type="entry name" value="EGF"/>
</dbReference>
<keyword evidence="4" id="KW-0677">Repeat</keyword>
<evidence type="ECO:0000313" key="13">
    <source>
        <dbReference type="Proteomes" id="UP000261540"/>
    </source>
</evidence>
<dbReference type="InterPro" id="IPR052235">
    <property type="entry name" value="Nephronectin_domain"/>
</dbReference>
<organism evidence="12 13">
    <name type="scientific">Paramormyrops kingsleyae</name>
    <dbReference type="NCBI Taxonomy" id="1676925"/>
    <lineage>
        <taxon>Eukaryota</taxon>
        <taxon>Metazoa</taxon>
        <taxon>Chordata</taxon>
        <taxon>Craniata</taxon>
        <taxon>Vertebrata</taxon>
        <taxon>Euteleostomi</taxon>
        <taxon>Actinopterygii</taxon>
        <taxon>Neopterygii</taxon>
        <taxon>Teleostei</taxon>
        <taxon>Osteoglossocephala</taxon>
        <taxon>Osteoglossomorpha</taxon>
        <taxon>Osteoglossiformes</taxon>
        <taxon>Mormyridae</taxon>
        <taxon>Paramormyrops</taxon>
    </lineage>
</organism>
<dbReference type="PROSITE" id="PS50026">
    <property type="entry name" value="EGF_3"/>
    <property type="match status" value="1"/>
</dbReference>
<accession>A0A3B3SQP8</accession>
<dbReference type="SUPFAM" id="SSF57184">
    <property type="entry name" value="Growth factor receptor domain"/>
    <property type="match status" value="1"/>
</dbReference>
<dbReference type="FunFam" id="2.10.25.10:FF:000268">
    <property type="entry name" value="nephronectin isoform X2"/>
    <property type="match status" value="1"/>
</dbReference>
<proteinExistence type="inferred from homology"/>
<dbReference type="SMART" id="SM00137">
    <property type="entry name" value="MAM"/>
    <property type="match status" value="1"/>
</dbReference>
<dbReference type="SMART" id="SM00179">
    <property type="entry name" value="EGF_CA"/>
    <property type="match status" value="2"/>
</dbReference>
<dbReference type="SUPFAM" id="SSF49899">
    <property type="entry name" value="Concanavalin A-like lectins/glucanases"/>
    <property type="match status" value="1"/>
</dbReference>
<protein>
    <submittedName>
        <fullName evidence="12">Nephronectin</fullName>
    </submittedName>
</protein>
<comment type="similarity">
    <text evidence="1">Belongs to the nephronectin family.</text>
</comment>
<dbReference type="InterPro" id="IPR009030">
    <property type="entry name" value="Growth_fac_rcpt_cys_sf"/>
</dbReference>